<evidence type="ECO:0000313" key="6">
    <source>
        <dbReference type="EMBL" id="RSH90560.1"/>
    </source>
</evidence>
<feature type="region of interest" description="Disordered" evidence="4">
    <location>
        <begin position="1"/>
        <end position="73"/>
    </location>
</feature>
<dbReference type="FunFam" id="3.40.50.720:FF:000245">
    <property type="entry name" value="Short chain dehydrogenase, putative"/>
    <property type="match status" value="1"/>
</dbReference>
<evidence type="ECO:0000259" key="5">
    <source>
        <dbReference type="SMART" id="SM00822"/>
    </source>
</evidence>
<evidence type="ECO:0000256" key="1">
    <source>
        <dbReference type="ARBA" id="ARBA00006484"/>
    </source>
</evidence>
<proteinExistence type="inferred from homology"/>
<dbReference type="PRINTS" id="PR00081">
    <property type="entry name" value="GDHRDH"/>
</dbReference>
<dbReference type="InterPro" id="IPR057326">
    <property type="entry name" value="KR_dom"/>
</dbReference>
<gene>
    <name evidence="6" type="ORF">EHS25_001165</name>
</gene>
<dbReference type="OrthoDB" id="1669814at2759"/>
<reference evidence="6 7" key="1">
    <citation type="submission" date="2018-11" db="EMBL/GenBank/DDBJ databases">
        <title>Genome sequence of Saitozyma podzolica DSM 27192.</title>
        <authorList>
            <person name="Aliyu H."/>
            <person name="Gorte O."/>
            <person name="Ochsenreither K."/>
        </authorList>
    </citation>
    <scope>NUCLEOTIDE SEQUENCE [LARGE SCALE GENOMIC DNA]</scope>
    <source>
        <strain evidence="6 7">DSM 27192</strain>
    </source>
</reference>
<dbReference type="Pfam" id="PF13561">
    <property type="entry name" value="adh_short_C2"/>
    <property type="match status" value="1"/>
</dbReference>
<organism evidence="6 7">
    <name type="scientific">Saitozyma podzolica</name>
    <dbReference type="NCBI Taxonomy" id="1890683"/>
    <lineage>
        <taxon>Eukaryota</taxon>
        <taxon>Fungi</taxon>
        <taxon>Dikarya</taxon>
        <taxon>Basidiomycota</taxon>
        <taxon>Agaricomycotina</taxon>
        <taxon>Tremellomycetes</taxon>
        <taxon>Tremellales</taxon>
        <taxon>Trimorphomycetaceae</taxon>
        <taxon>Saitozyma</taxon>
    </lineage>
</organism>
<keyword evidence="7" id="KW-1185">Reference proteome</keyword>
<accession>A0A427YHL2</accession>
<dbReference type="SMART" id="SM00822">
    <property type="entry name" value="PKS_KR"/>
    <property type="match status" value="1"/>
</dbReference>
<dbReference type="Gene3D" id="3.40.50.720">
    <property type="entry name" value="NAD(P)-binding Rossmann-like Domain"/>
    <property type="match status" value="1"/>
</dbReference>
<comment type="caution">
    <text evidence="6">The sequence shown here is derived from an EMBL/GenBank/DDBJ whole genome shotgun (WGS) entry which is preliminary data.</text>
</comment>
<dbReference type="GO" id="GO:0050664">
    <property type="term" value="F:oxidoreductase activity, acting on NAD(P)H, oxygen as acceptor"/>
    <property type="evidence" value="ECO:0007669"/>
    <property type="project" value="TreeGrafter"/>
</dbReference>
<dbReference type="STRING" id="1890683.A0A427YHL2"/>
<dbReference type="EMBL" id="RSCD01000010">
    <property type="protein sequence ID" value="RSH90560.1"/>
    <property type="molecule type" value="Genomic_DNA"/>
</dbReference>
<keyword evidence="2" id="KW-0521">NADP</keyword>
<dbReference type="SUPFAM" id="SSF51735">
    <property type="entry name" value="NAD(P)-binding Rossmann-fold domains"/>
    <property type="match status" value="1"/>
</dbReference>
<dbReference type="InterPro" id="IPR036291">
    <property type="entry name" value="NAD(P)-bd_dom_sf"/>
</dbReference>
<dbReference type="InterPro" id="IPR002347">
    <property type="entry name" value="SDR_fam"/>
</dbReference>
<dbReference type="Proteomes" id="UP000279259">
    <property type="component" value="Unassembled WGS sequence"/>
</dbReference>
<comment type="similarity">
    <text evidence="1">Belongs to the short-chain dehydrogenases/reductases (SDR) family.</text>
</comment>
<evidence type="ECO:0000256" key="3">
    <source>
        <dbReference type="ARBA" id="ARBA00023002"/>
    </source>
</evidence>
<keyword evidence="3" id="KW-0560">Oxidoreductase</keyword>
<dbReference type="PROSITE" id="PS00061">
    <property type="entry name" value="ADH_SHORT"/>
    <property type="match status" value="1"/>
</dbReference>
<dbReference type="GO" id="GO:0016616">
    <property type="term" value="F:oxidoreductase activity, acting on the CH-OH group of donors, NAD or NADP as acceptor"/>
    <property type="evidence" value="ECO:0007669"/>
    <property type="project" value="UniProtKB-ARBA"/>
</dbReference>
<name>A0A427YHL2_9TREE</name>
<protein>
    <recommendedName>
        <fullName evidence="5">Ketoreductase domain-containing protein</fullName>
    </recommendedName>
</protein>
<evidence type="ECO:0000256" key="2">
    <source>
        <dbReference type="ARBA" id="ARBA00022857"/>
    </source>
</evidence>
<dbReference type="InterPro" id="IPR020904">
    <property type="entry name" value="Sc_DH/Rdtase_CS"/>
</dbReference>
<evidence type="ECO:0000313" key="7">
    <source>
        <dbReference type="Proteomes" id="UP000279259"/>
    </source>
</evidence>
<dbReference type="PANTHER" id="PTHR43008">
    <property type="entry name" value="BENZIL REDUCTASE"/>
    <property type="match status" value="1"/>
</dbReference>
<dbReference type="AlphaFoldDB" id="A0A427YHL2"/>
<dbReference type="PANTHER" id="PTHR43008:SF4">
    <property type="entry name" value="CHAIN DEHYDROGENASE, PUTATIVE (AFU_ORTHOLOGUE AFUA_4G08710)-RELATED"/>
    <property type="match status" value="1"/>
</dbReference>
<evidence type="ECO:0000256" key="4">
    <source>
        <dbReference type="SAM" id="MobiDB-lite"/>
    </source>
</evidence>
<feature type="domain" description="Ketoreductase" evidence="5">
    <location>
        <begin position="88"/>
        <end position="284"/>
    </location>
</feature>
<sequence>MRSFPPSMVRSPPISAARLRIHPRAGSSLRLAARPITTSLPHRDASASPSTPSPGKPQLPLGTPSPTEAPPAPLAAVPAPRLFDLTNRTVIVAGAARGLGLTVARAFLEAGAHVQALDLLPKPDEPAWSQTQKVAADRGVTLTYGTLDVTDQQQVHDVFEKCFDAAPTNAPVRGLFVSAGIQLMIDAIDYPADQFRKLIDVNLTGTFLCAQAFAREWTSRNPNSTEAVEKAEHSVSTGNTASIVMTASMSGSVANRGINAAPYNASKAGVVQLGRNLAMEWGERGIRVNTLSPGYIRTALTAKLLQDRPDFNELWLGGSLLGRLSTPDEFRGPAIFMLSDASSFMTGADLIVDGGHTAT</sequence>